<dbReference type="GO" id="GO:0005737">
    <property type="term" value="C:cytoplasm"/>
    <property type="evidence" value="ECO:0007669"/>
    <property type="project" value="TreeGrafter"/>
</dbReference>
<gene>
    <name evidence="3" type="ORF">GE300_16170</name>
</gene>
<dbReference type="AlphaFoldDB" id="A0A6L5Z4U5"/>
<dbReference type="Gene3D" id="3.50.50.60">
    <property type="entry name" value="FAD/NAD(P)-binding domain"/>
    <property type="match status" value="1"/>
</dbReference>
<dbReference type="PANTHER" id="PTHR13847:SF281">
    <property type="entry name" value="FAD DEPENDENT OXIDOREDUCTASE DOMAIN-CONTAINING PROTEIN"/>
    <property type="match status" value="1"/>
</dbReference>
<dbReference type="PANTHER" id="PTHR13847">
    <property type="entry name" value="SARCOSINE DEHYDROGENASE-RELATED"/>
    <property type="match status" value="1"/>
</dbReference>
<dbReference type="SUPFAM" id="SSF51905">
    <property type="entry name" value="FAD/NAD(P)-binding domain"/>
    <property type="match status" value="1"/>
</dbReference>
<reference evidence="3 4" key="1">
    <citation type="submission" date="2019-10" db="EMBL/GenBank/DDBJ databases">
        <title>Cognatihalovulum marinum gen. nov. sp. nov., a new member of the family Rhodobacteraceae isolated from deep seawater of the Northwest Indian Ocean.</title>
        <authorList>
            <person name="Ruan C."/>
            <person name="Wang J."/>
            <person name="Zheng X."/>
            <person name="Song L."/>
            <person name="Zhu Y."/>
            <person name="Huang Y."/>
            <person name="Lu Z."/>
            <person name="Du W."/>
            <person name="Huang L."/>
            <person name="Dai X."/>
        </authorList>
    </citation>
    <scope>NUCLEOTIDE SEQUENCE [LARGE SCALE GENOMIC DNA]</scope>
    <source>
        <strain evidence="3 4">2CG4</strain>
    </source>
</reference>
<dbReference type="InterPro" id="IPR006076">
    <property type="entry name" value="FAD-dep_OxRdtase"/>
</dbReference>
<dbReference type="RefSeq" id="WP_154447970.1">
    <property type="nucleotide sequence ID" value="NZ_WIND01000016.1"/>
</dbReference>
<dbReference type="Pfam" id="PF01266">
    <property type="entry name" value="DAO"/>
    <property type="match status" value="1"/>
</dbReference>
<feature type="domain" description="FAD dependent oxidoreductase" evidence="2">
    <location>
        <begin position="39"/>
        <end position="389"/>
    </location>
</feature>
<name>A0A6L5Z4U5_9RHOB</name>
<evidence type="ECO:0000259" key="2">
    <source>
        <dbReference type="Pfam" id="PF01266"/>
    </source>
</evidence>
<sequence>MDLLRLNEPDGEHPQSYYAATAGPAPACEPLRGARTAQVCIIGAGFTGLSAALYLAERGLDVVVLEANRVGWGASGRNGGQLGSGQRLGQLELRRMLGAPKAAALWQLAEDAKAHVRALVDEHGIACDLKRGHIRAELTEAGARAAADEARHLRDDLGYERISVLDRDAVARHTGSRLYAGGTLDTGAGHLHPLSFVRGLARAAIDAGAVIHEKSRVLSVGEDRPHVVRTEHGSVTARRVFFALNGYHGGLERRSARRVMPINNFIVATEPLSPRAHAEILPGDVAVADSKFVVNYWRKSADNRLLFGGGETYRYRYPGDIGRLVRRNLAQVYPQLKDIRIDYAWGGTLGITRSRLPFFRAIGGTRLVAGGFSGHGVALATLAGRLMAQHMVGRHDGFRTFASLAPPPFPGGGWARQPLLVAAMSWYALRDRLGV</sequence>
<dbReference type="InterPro" id="IPR036188">
    <property type="entry name" value="FAD/NAD-bd_sf"/>
</dbReference>
<proteinExistence type="predicted"/>
<evidence type="ECO:0000313" key="4">
    <source>
        <dbReference type="Proteomes" id="UP000474957"/>
    </source>
</evidence>
<dbReference type="GO" id="GO:0016491">
    <property type="term" value="F:oxidoreductase activity"/>
    <property type="evidence" value="ECO:0007669"/>
    <property type="project" value="UniProtKB-KW"/>
</dbReference>
<dbReference type="EMBL" id="WIND01000016">
    <property type="protein sequence ID" value="MSU91125.1"/>
    <property type="molecule type" value="Genomic_DNA"/>
</dbReference>
<dbReference type="Proteomes" id="UP000474957">
    <property type="component" value="Unassembled WGS sequence"/>
</dbReference>
<evidence type="ECO:0000313" key="3">
    <source>
        <dbReference type="EMBL" id="MSU91125.1"/>
    </source>
</evidence>
<protein>
    <submittedName>
        <fullName evidence="3">FAD-dependent oxidoreductase</fullName>
    </submittedName>
</protein>
<keyword evidence="4" id="KW-1185">Reference proteome</keyword>
<comment type="caution">
    <text evidence="3">The sequence shown here is derived from an EMBL/GenBank/DDBJ whole genome shotgun (WGS) entry which is preliminary data.</text>
</comment>
<dbReference type="Gene3D" id="3.30.9.10">
    <property type="entry name" value="D-Amino Acid Oxidase, subunit A, domain 2"/>
    <property type="match status" value="1"/>
</dbReference>
<accession>A0A6L5Z4U5</accession>
<evidence type="ECO:0000256" key="1">
    <source>
        <dbReference type="ARBA" id="ARBA00023002"/>
    </source>
</evidence>
<organism evidence="3 4">
    <name type="scientific">Halovulum marinum</name>
    <dbReference type="NCBI Taxonomy" id="2662447"/>
    <lineage>
        <taxon>Bacteria</taxon>
        <taxon>Pseudomonadati</taxon>
        <taxon>Pseudomonadota</taxon>
        <taxon>Alphaproteobacteria</taxon>
        <taxon>Rhodobacterales</taxon>
        <taxon>Paracoccaceae</taxon>
        <taxon>Halovulum</taxon>
    </lineage>
</organism>
<keyword evidence="1" id="KW-0560">Oxidoreductase</keyword>